<dbReference type="PANTHER" id="PTHR35037">
    <property type="entry name" value="C-TERMINAL REGION OF AIDA-LIKE PROTEIN"/>
    <property type="match status" value="1"/>
</dbReference>
<dbReference type="InterPro" id="IPR051551">
    <property type="entry name" value="Autotransporter_adhesion"/>
</dbReference>
<feature type="chain" id="PRO_5019240684" description="Autotransporter domain-containing protein" evidence="1">
    <location>
        <begin position="31"/>
        <end position="587"/>
    </location>
</feature>
<dbReference type="Pfam" id="PF03797">
    <property type="entry name" value="Autotransporter"/>
    <property type="match status" value="1"/>
</dbReference>
<dbReference type="GO" id="GO:0019867">
    <property type="term" value="C:outer membrane"/>
    <property type="evidence" value="ECO:0007669"/>
    <property type="project" value="InterPro"/>
</dbReference>
<evidence type="ECO:0000256" key="1">
    <source>
        <dbReference type="SAM" id="SignalP"/>
    </source>
</evidence>
<dbReference type="InterPro" id="IPR005546">
    <property type="entry name" value="Autotransporte_beta"/>
</dbReference>
<proteinExistence type="predicted"/>
<comment type="caution">
    <text evidence="3">The sequence shown here is derived from an EMBL/GenBank/DDBJ whole genome shotgun (WGS) entry which is preliminary data.</text>
</comment>
<dbReference type="Proteomes" id="UP000284168">
    <property type="component" value="Unassembled WGS sequence"/>
</dbReference>
<feature type="domain" description="Autotransporter" evidence="2">
    <location>
        <begin position="325"/>
        <end position="587"/>
    </location>
</feature>
<dbReference type="PROSITE" id="PS51208">
    <property type="entry name" value="AUTOTRANSPORTER"/>
    <property type="match status" value="1"/>
</dbReference>
<dbReference type="AlphaFoldDB" id="A0A423I8H6"/>
<keyword evidence="1" id="KW-0732">Signal</keyword>
<sequence length="587" mass="61480">MQLFPLQRIKKSLVWLTLAPTLLSSPLVFALTSIESGQTLDIDQNTPLDNYRARNGGVLNSNGANTFEVLINTDAKFNAVGGTYAGRLGNAGVSITNASGNLTDATVTGTRMGMLINRVSGTTTGSNVVISGSRITGITAGIETGGGSLIQLTDTQVTGSGPTGIGLNSFGADVSAAGGSITGGATGVRLRADAEGVGGGANLSLSNVQVQGQTGSAILADAGVTTQIQVLNNTRLLAGNNILLDVKDASTATMTVANSTLQGNINIDGNSTANLTFDQGHMTGDVVLVDDPSTATVTLQNNSTFTGRLDQVNGVTINSGSTWTLTGNDTVGALAMGGGNLKFAYQQTQQGLSLGADVRLGDSQWLAGVMTGYSHSDLNIEQGTSGTIKSYYLGPYVTWLDDESGYYFDALLKFNRFHNDAKVGMSDGTRAKGDYTSNGVSASAEFGRHIKLEQDYFIEPYGKLTTAVIQGKNYDLDNGMHADGDRTRSALAEAGMTVGRNFALGNGRVVQPYVRAAVLHEFINNNRVTVNENNVFNNDLSGTRGQLGVGVALALSKEFQVHADFDYAKGEHIEQPYGVNVGLHWAW</sequence>
<dbReference type="InterPro" id="IPR003991">
    <property type="entry name" value="Pertactin_virulence_factor"/>
</dbReference>
<organism evidence="3 4">
    <name type="scientific">Pseudomonas lini</name>
    <dbReference type="NCBI Taxonomy" id="163011"/>
    <lineage>
        <taxon>Bacteria</taxon>
        <taxon>Pseudomonadati</taxon>
        <taxon>Pseudomonadota</taxon>
        <taxon>Gammaproteobacteria</taxon>
        <taxon>Pseudomonadales</taxon>
        <taxon>Pseudomonadaceae</taxon>
        <taxon>Pseudomonas</taxon>
    </lineage>
</organism>
<dbReference type="SMART" id="SM00869">
    <property type="entry name" value="Autotransporter"/>
    <property type="match status" value="1"/>
</dbReference>
<dbReference type="InterPro" id="IPR006315">
    <property type="entry name" value="OM_autotransptr_brl_dom"/>
</dbReference>
<evidence type="ECO:0000313" key="3">
    <source>
        <dbReference type="EMBL" id="RON21746.1"/>
    </source>
</evidence>
<evidence type="ECO:0000259" key="2">
    <source>
        <dbReference type="PROSITE" id="PS51208"/>
    </source>
</evidence>
<dbReference type="SUPFAM" id="SSF51126">
    <property type="entry name" value="Pectin lyase-like"/>
    <property type="match status" value="1"/>
</dbReference>
<dbReference type="PRINTS" id="PR01484">
    <property type="entry name" value="PRTACTNFAMLY"/>
</dbReference>
<dbReference type="Gene3D" id="2.40.128.130">
    <property type="entry name" value="Autotransporter beta-domain"/>
    <property type="match status" value="1"/>
</dbReference>
<dbReference type="SUPFAM" id="SSF103515">
    <property type="entry name" value="Autotransporter"/>
    <property type="match status" value="1"/>
</dbReference>
<dbReference type="PANTHER" id="PTHR35037:SF7">
    <property type="entry name" value="AUTOTRANSPORTER"/>
    <property type="match status" value="1"/>
</dbReference>
<accession>A0A423I8H6</accession>
<dbReference type="EMBL" id="MOBN01000049">
    <property type="protein sequence ID" value="RON21746.1"/>
    <property type="molecule type" value="Genomic_DNA"/>
</dbReference>
<dbReference type="InterPro" id="IPR011050">
    <property type="entry name" value="Pectin_lyase_fold/virulence"/>
</dbReference>
<dbReference type="InterPro" id="IPR036709">
    <property type="entry name" value="Autotransporte_beta_dom_sf"/>
</dbReference>
<gene>
    <name evidence="3" type="ORF">BK663_27865</name>
</gene>
<protein>
    <recommendedName>
        <fullName evidence="2">Autotransporter domain-containing protein</fullName>
    </recommendedName>
</protein>
<dbReference type="NCBIfam" id="TIGR01414">
    <property type="entry name" value="autotrans_barl"/>
    <property type="match status" value="1"/>
</dbReference>
<evidence type="ECO:0000313" key="4">
    <source>
        <dbReference type="Proteomes" id="UP000284168"/>
    </source>
</evidence>
<feature type="signal peptide" evidence="1">
    <location>
        <begin position="1"/>
        <end position="30"/>
    </location>
</feature>
<reference evidence="3 4" key="1">
    <citation type="submission" date="2016-10" db="EMBL/GenBank/DDBJ databases">
        <title>Comparative genome analysis of multiple Pseudomonas spp. focuses on biocontrol and plant growth promoting traits.</title>
        <authorList>
            <person name="Tao X.-Y."/>
            <person name="Taylor C.G."/>
        </authorList>
    </citation>
    <scope>NUCLEOTIDE SEQUENCE [LARGE SCALE GENOMIC DNA]</scope>
    <source>
        <strain evidence="3 4">48C10</strain>
    </source>
</reference>
<name>A0A423I8H6_9PSED</name>